<reference evidence="3 4" key="1">
    <citation type="submission" date="2015-07" db="EMBL/GenBank/DDBJ databases">
        <title>Genome sequencing project for genomic taxonomy and phylogenomics of Bacillus-like bacteria.</title>
        <authorList>
            <person name="Liu B."/>
            <person name="Wang J."/>
            <person name="Zhu Y."/>
            <person name="Liu G."/>
            <person name="Chen Q."/>
            <person name="Chen Z."/>
            <person name="Che J."/>
            <person name="Ge C."/>
            <person name="Shi H."/>
            <person name="Pan Z."/>
            <person name="Liu X."/>
        </authorList>
    </citation>
    <scope>NUCLEOTIDE SEQUENCE [LARGE SCALE GENOMIC DNA]</scope>
    <source>
        <strain evidence="3 4">DSM 54</strain>
    </source>
</reference>
<keyword evidence="1" id="KW-1188">Viral release from host cell</keyword>
<dbReference type="PATRIC" id="fig|33935.3.peg.2698"/>
<dbReference type="InterPro" id="IPR006517">
    <property type="entry name" value="Phage_terminase_lsu-like_C"/>
</dbReference>
<evidence type="ECO:0000259" key="2">
    <source>
        <dbReference type="Pfam" id="PF17289"/>
    </source>
</evidence>
<dbReference type="STRING" id="33935.ADM90_19375"/>
<accession>A0A0N0CV95</accession>
<sequence>MNAEQAEVELLDALIEERKYLSRQSFWEYCKTRAPEFYKEGRHHLQVICETLQALYEGRLLNSKGVPYENLIMNIPPRHGKSRTLIHFCEWGLGDRQDNRIITASYNEDLATVFSRYTRDGISEEKVYPHEIVYSDIFPKVKVKKGDSSYRQWALEGQHFSYKGAGLGGSITGKGGNILIVDDPIKNAAEAQNENALDKQWQWFTDTFLSRQEQTDRSIKIVNMTRWSKKDICGRILDSKRADEWYVLMMPAMDEEGNMLCPELLNRKNFDALVDFMDEAILNANYYQRPLDLKGRLYKAFKTYDGELPAFKAIKCYIDTADTGDDYLCGIVYGETFDNEAYVLDVLFTKAPMEETEPATAKMLYTNKVNHAYIESNGGGRGFARSVEKILMEEYGSNYTYIEPFHQSNNKIARILSNSTWVMNHIYFPINWKDKWPEYYKAMTEYQREGKNAHDDAPDATTGIAEKVGVGDTFSFD</sequence>
<dbReference type="InterPro" id="IPR035421">
    <property type="entry name" value="Terminase_6C"/>
</dbReference>
<evidence type="ECO:0000313" key="3">
    <source>
        <dbReference type="EMBL" id="KOY81297.1"/>
    </source>
</evidence>
<dbReference type="AlphaFoldDB" id="A0A0N0CV95"/>
<keyword evidence="4" id="KW-1185">Reference proteome</keyword>
<dbReference type="Pfam" id="PF17289">
    <property type="entry name" value="Terminase_6C"/>
    <property type="match status" value="1"/>
</dbReference>
<dbReference type="OrthoDB" id="9771580at2"/>
<gene>
    <name evidence="3" type="ORF">ADM90_19375</name>
</gene>
<dbReference type="NCBIfam" id="TIGR01630">
    <property type="entry name" value="psiM2_ORF9"/>
    <property type="match status" value="1"/>
</dbReference>
<protein>
    <submittedName>
        <fullName evidence="3">Terminase</fullName>
    </submittedName>
</protein>
<evidence type="ECO:0000313" key="4">
    <source>
        <dbReference type="Proteomes" id="UP000037977"/>
    </source>
</evidence>
<evidence type="ECO:0000256" key="1">
    <source>
        <dbReference type="ARBA" id="ARBA00022612"/>
    </source>
</evidence>
<dbReference type="Proteomes" id="UP000037977">
    <property type="component" value="Unassembled WGS sequence"/>
</dbReference>
<feature type="domain" description="Terminase large subunit gp17-like C-terminal" evidence="2">
    <location>
        <begin position="317"/>
        <end position="462"/>
    </location>
</feature>
<dbReference type="RefSeq" id="WP_053996543.1">
    <property type="nucleotide sequence ID" value="NZ_CP065643.1"/>
</dbReference>
<name>A0A0N0CV95_9BACI</name>
<dbReference type="EMBL" id="LGCI01000010">
    <property type="protein sequence ID" value="KOY81297.1"/>
    <property type="molecule type" value="Genomic_DNA"/>
</dbReference>
<comment type="caution">
    <text evidence="3">The sequence shown here is derived from an EMBL/GenBank/DDBJ whole genome shotgun (WGS) entry which is preliminary data.</text>
</comment>
<proteinExistence type="predicted"/>
<organism evidence="3 4">
    <name type="scientific">Lysinibacillus macroides</name>
    <dbReference type="NCBI Taxonomy" id="33935"/>
    <lineage>
        <taxon>Bacteria</taxon>
        <taxon>Bacillati</taxon>
        <taxon>Bacillota</taxon>
        <taxon>Bacilli</taxon>
        <taxon>Bacillales</taxon>
        <taxon>Bacillaceae</taxon>
        <taxon>Lysinibacillus</taxon>
    </lineage>
</organism>